<dbReference type="Gene3D" id="1.20.1540.10">
    <property type="entry name" value="Rhomboid-like"/>
    <property type="match status" value="1"/>
</dbReference>
<keyword evidence="9" id="KW-1185">Reference proteome</keyword>
<feature type="compositionally biased region" description="Polar residues" evidence="5">
    <location>
        <begin position="246"/>
        <end position="266"/>
    </location>
</feature>
<protein>
    <recommendedName>
        <fullName evidence="7">C2H2-type domain-containing protein</fullName>
    </recommendedName>
</protein>
<dbReference type="InterPro" id="IPR035952">
    <property type="entry name" value="Rhomboid-like_sf"/>
</dbReference>
<dbReference type="PANTHER" id="PTHR43066:SF14">
    <property type="entry name" value="RHOMBOID-RELATED PROTEIN 4"/>
    <property type="match status" value="1"/>
</dbReference>
<feature type="region of interest" description="Disordered" evidence="5">
    <location>
        <begin position="246"/>
        <end position="300"/>
    </location>
</feature>
<keyword evidence="3 6" id="KW-1133">Transmembrane helix</keyword>
<evidence type="ECO:0000256" key="4">
    <source>
        <dbReference type="ARBA" id="ARBA00023136"/>
    </source>
</evidence>
<dbReference type="Proteomes" id="UP000823561">
    <property type="component" value="Chromosome 15"/>
</dbReference>
<dbReference type="GO" id="GO:0016020">
    <property type="term" value="C:membrane"/>
    <property type="evidence" value="ECO:0007669"/>
    <property type="project" value="UniProtKB-SubCell"/>
</dbReference>
<evidence type="ECO:0000313" key="8">
    <source>
        <dbReference type="EMBL" id="KAG5269279.1"/>
    </source>
</evidence>
<gene>
    <name evidence="8" type="ORF">AALO_G00200240</name>
</gene>
<keyword evidence="2 6" id="KW-0812">Transmembrane</keyword>
<dbReference type="PROSITE" id="PS00028">
    <property type="entry name" value="ZINC_FINGER_C2H2_1"/>
    <property type="match status" value="1"/>
</dbReference>
<evidence type="ECO:0000256" key="6">
    <source>
        <dbReference type="SAM" id="Phobius"/>
    </source>
</evidence>
<name>A0AAV6G2D5_9TELE</name>
<feature type="region of interest" description="Disordered" evidence="5">
    <location>
        <begin position="350"/>
        <end position="391"/>
    </location>
</feature>
<feature type="compositionally biased region" description="Basic and acidic residues" evidence="5">
    <location>
        <begin position="267"/>
        <end position="276"/>
    </location>
</feature>
<accession>A0AAV6G2D5</accession>
<sequence>MNFNSVDWTTNLGLIFLSYEVFQTGVDNIPPVTIATLVLNIFVYLSPVKPVTQVCVSVQTAVWQREWRRMLLGPFHHRNDWHLSLNMVSLLRAKPLEHFLGGVWFACLLAIFSLLTGLVYLLLRAGLYVLTEDSSHGSWCIVGFDAVLIGLHVVNVYYHPNSLSQLMGFPVATRVTCWMELFLVYALEPGVSVLTPLSGLLVGLLYTKGPLRSAMAGCAGVMTGNQTGRRSMYFYESGYSGWRSPNPTADLNHPQFSRKQAPATHSSETRCPDRPPRANSSPHTPSRKQRCPGRPPARDALNPYVQLHDLHPRTTRQLTKGASCKYVFTCPCCPRTFCLRIARNRHLLTHGDQPQHESSSRPHRQVNQSVDDGPPDPDPVMVPQSPDLNPSENLWNIVKKKLGSYMASNQSERLIQGPTNSAKSAASARPSNPVTEEVRHRRLLRFQHLTSEPAAAFPAGNLFSE</sequence>
<comment type="subcellular location">
    <subcellularLocation>
        <location evidence="1">Membrane</location>
        <topology evidence="1">Multi-pass membrane protein</topology>
    </subcellularLocation>
</comment>
<dbReference type="AlphaFoldDB" id="A0AAV6G2D5"/>
<dbReference type="PANTHER" id="PTHR43066">
    <property type="entry name" value="RHOMBOID-RELATED PROTEIN"/>
    <property type="match status" value="1"/>
</dbReference>
<feature type="transmembrane region" description="Helical" evidence="6">
    <location>
        <begin position="178"/>
        <end position="206"/>
    </location>
</feature>
<dbReference type="EMBL" id="JADWDJ010000015">
    <property type="protein sequence ID" value="KAG5269279.1"/>
    <property type="molecule type" value="Genomic_DNA"/>
</dbReference>
<dbReference type="Pfam" id="PF01694">
    <property type="entry name" value="Rhomboid"/>
    <property type="match status" value="1"/>
</dbReference>
<evidence type="ECO:0000256" key="5">
    <source>
        <dbReference type="SAM" id="MobiDB-lite"/>
    </source>
</evidence>
<organism evidence="8 9">
    <name type="scientific">Alosa alosa</name>
    <name type="common">allis shad</name>
    <dbReference type="NCBI Taxonomy" id="278164"/>
    <lineage>
        <taxon>Eukaryota</taxon>
        <taxon>Metazoa</taxon>
        <taxon>Chordata</taxon>
        <taxon>Craniata</taxon>
        <taxon>Vertebrata</taxon>
        <taxon>Euteleostomi</taxon>
        <taxon>Actinopterygii</taxon>
        <taxon>Neopterygii</taxon>
        <taxon>Teleostei</taxon>
        <taxon>Clupei</taxon>
        <taxon>Clupeiformes</taxon>
        <taxon>Clupeoidei</taxon>
        <taxon>Clupeidae</taxon>
        <taxon>Alosa</taxon>
    </lineage>
</organism>
<evidence type="ECO:0000313" key="9">
    <source>
        <dbReference type="Proteomes" id="UP000823561"/>
    </source>
</evidence>
<dbReference type="GO" id="GO:0004252">
    <property type="term" value="F:serine-type endopeptidase activity"/>
    <property type="evidence" value="ECO:0007669"/>
    <property type="project" value="InterPro"/>
</dbReference>
<dbReference type="InterPro" id="IPR022764">
    <property type="entry name" value="Peptidase_S54_rhomboid_dom"/>
</dbReference>
<comment type="caution">
    <text evidence="8">The sequence shown here is derived from an EMBL/GenBank/DDBJ whole genome shotgun (WGS) entry which is preliminary data.</text>
</comment>
<evidence type="ECO:0000259" key="7">
    <source>
        <dbReference type="PROSITE" id="PS00028"/>
    </source>
</evidence>
<feature type="domain" description="C2H2-type" evidence="7">
    <location>
        <begin position="330"/>
        <end position="350"/>
    </location>
</feature>
<dbReference type="InterPro" id="IPR013087">
    <property type="entry name" value="Znf_C2H2_type"/>
</dbReference>
<evidence type="ECO:0000256" key="3">
    <source>
        <dbReference type="ARBA" id="ARBA00022989"/>
    </source>
</evidence>
<feature type="region of interest" description="Disordered" evidence="5">
    <location>
        <begin position="415"/>
        <end position="436"/>
    </location>
</feature>
<evidence type="ECO:0000256" key="2">
    <source>
        <dbReference type="ARBA" id="ARBA00022692"/>
    </source>
</evidence>
<reference evidence="8" key="1">
    <citation type="submission" date="2020-10" db="EMBL/GenBank/DDBJ databases">
        <title>Chromosome-scale genome assembly of the Allis shad, Alosa alosa.</title>
        <authorList>
            <person name="Margot Z."/>
            <person name="Christophe K."/>
            <person name="Cabau C."/>
            <person name="Louis A."/>
            <person name="Berthelot C."/>
            <person name="Parey E."/>
            <person name="Roest Crollius H."/>
            <person name="Montfort J."/>
            <person name="Robinson-Rechavi M."/>
            <person name="Bucao C."/>
            <person name="Bouchez O."/>
            <person name="Gislard M."/>
            <person name="Lluch J."/>
            <person name="Milhes M."/>
            <person name="Lampietro C."/>
            <person name="Lopez Roques C."/>
            <person name="Donnadieu C."/>
            <person name="Braasch I."/>
            <person name="Desvignes T."/>
            <person name="Postlethwait J."/>
            <person name="Bobe J."/>
            <person name="Guiguen Y."/>
        </authorList>
    </citation>
    <scope>NUCLEOTIDE SEQUENCE</scope>
    <source>
        <strain evidence="8">M-15738</strain>
        <tissue evidence="8">Blood</tissue>
    </source>
</reference>
<evidence type="ECO:0000256" key="1">
    <source>
        <dbReference type="ARBA" id="ARBA00004141"/>
    </source>
</evidence>
<keyword evidence="4 6" id="KW-0472">Membrane</keyword>
<feature type="transmembrane region" description="Helical" evidence="6">
    <location>
        <begin position="135"/>
        <end position="158"/>
    </location>
</feature>
<proteinExistence type="predicted"/>
<dbReference type="SUPFAM" id="SSF144091">
    <property type="entry name" value="Rhomboid-like"/>
    <property type="match status" value="1"/>
</dbReference>
<feature type="transmembrane region" description="Helical" evidence="6">
    <location>
        <begin position="99"/>
        <end position="123"/>
    </location>
</feature>
<feature type="compositionally biased region" description="Polar residues" evidence="5">
    <location>
        <begin position="415"/>
        <end position="434"/>
    </location>
</feature>